<feature type="signal peptide" evidence="19">
    <location>
        <begin position="1"/>
        <end position="22"/>
    </location>
</feature>
<dbReference type="InterPro" id="IPR028055">
    <property type="entry name" value="YidC/Oxa/ALB_C"/>
</dbReference>
<comment type="subcellular location">
    <subcellularLocation>
        <location evidence="1">Cell membrane</location>
        <topology evidence="1">Multi-pass membrane protein</topology>
    </subcellularLocation>
    <subcellularLocation>
        <location evidence="16">Membrane</location>
        <topology evidence="16">Multi-pass membrane protein</topology>
    </subcellularLocation>
</comment>
<evidence type="ECO:0000256" key="9">
    <source>
        <dbReference type="ARBA" id="ARBA00023136"/>
    </source>
</evidence>
<comment type="subunit">
    <text evidence="12">Interacts with the Sec translocase complex via SecD. Specifically interacts with transmembrane segments of nascent integral membrane proteins during membrane integration.</text>
</comment>
<evidence type="ECO:0000256" key="4">
    <source>
        <dbReference type="ARBA" id="ARBA00022448"/>
    </source>
</evidence>
<dbReference type="NCBIfam" id="TIGR03592">
    <property type="entry name" value="yidC_oxa1_cterm"/>
    <property type="match status" value="1"/>
</dbReference>
<evidence type="ECO:0000256" key="5">
    <source>
        <dbReference type="ARBA" id="ARBA00022475"/>
    </source>
</evidence>
<dbReference type="InterPro" id="IPR001708">
    <property type="entry name" value="YidC/ALB3/OXA1/COX18"/>
</dbReference>
<dbReference type="Pfam" id="PF02096">
    <property type="entry name" value="60KD_IMP"/>
    <property type="match status" value="1"/>
</dbReference>
<evidence type="ECO:0000256" key="15">
    <source>
        <dbReference type="ARBA" id="ARBA00033342"/>
    </source>
</evidence>
<sequence>MPVLSTAVPGAALSAKALSVHAALSVQAVSVQALSVSSPVPAALGGLAGLLHPVCGASATAAAIVLLTVCVRLALHPLARAAVRGEKARAALAPRVAELRRRHGRDSARLARAMSELYEKEQASPFGGLLPMLVQIPVFMLMYHAFSRSGGGPHAHALLGAPLGENWPAALAHGGLFGARGAVYLGLFAVIAAVAAWNVRRARRTAAAGAEAAGAAAGAKNGADPTSGLPGAGAIAKYGPLLSFTTLVTAAVLPLAAGLYLATTTAWSAAERAWLYRTPGAGPRRLRTWGTGRGRGSSGGAASTG</sequence>
<dbReference type="EMBL" id="JAINZZ010000018">
    <property type="protein sequence ID" value="MBY8879251.1"/>
    <property type="molecule type" value="Genomic_DNA"/>
</dbReference>
<keyword evidence="19" id="KW-0732">Signal</keyword>
<organism evidence="21 22">
    <name type="scientific">Actinacidiphila acidipaludis</name>
    <dbReference type="NCBI Taxonomy" id="2873382"/>
    <lineage>
        <taxon>Bacteria</taxon>
        <taxon>Bacillati</taxon>
        <taxon>Actinomycetota</taxon>
        <taxon>Actinomycetes</taxon>
        <taxon>Kitasatosporales</taxon>
        <taxon>Streptomycetaceae</taxon>
        <taxon>Actinacidiphila</taxon>
    </lineage>
</organism>
<feature type="chain" id="PRO_5045876440" description="Membrane protein insertase YidC" evidence="19">
    <location>
        <begin position="23"/>
        <end position="305"/>
    </location>
</feature>
<evidence type="ECO:0000256" key="17">
    <source>
        <dbReference type="SAM" id="MobiDB-lite"/>
    </source>
</evidence>
<evidence type="ECO:0000256" key="8">
    <source>
        <dbReference type="ARBA" id="ARBA00022989"/>
    </source>
</evidence>
<dbReference type="CDD" id="cd20070">
    <property type="entry name" value="5TM_YidC_Alb3"/>
    <property type="match status" value="1"/>
</dbReference>
<evidence type="ECO:0000256" key="16">
    <source>
        <dbReference type="RuleBase" id="RU003945"/>
    </source>
</evidence>
<feature type="domain" description="Membrane insertase YidC/Oxa/ALB C-terminal" evidence="20">
    <location>
        <begin position="62"/>
        <end position="276"/>
    </location>
</feature>
<evidence type="ECO:0000256" key="11">
    <source>
        <dbReference type="ARBA" id="ARBA00025034"/>
    </source>
</evidence>
<name>A0ABS7Q7W5_9ACTN</name>
<evidence type="ECO:0000256" key="19">
    <source>
        <dbReference type="SAM" id="SignalP"/>
    </source>
</evidence>
<keyword evidence="10" id="KW-0143">Chaperone</keyword>
<gene>
    <name evidence="21" type="ORF">K7862_16645</name>
</gene>
<comment type="similarity">
    <text evidence="2">Belongs to the OXA1/ALB3/YidC family. Type 1 subfamily.</text>
</comment>
<reference evidence="21 22" key="1">
    <citation type="submission" date="2021-08" db="EMBL/GenBank/DDBJ databases">
        <title>WGS of actinomycetes from Thailand.</title>
        <authorList>
            <person name="Thawai C."/>
        </authorList>
    </citation>
    <scope>NUCLEOTIDE SEQUENCE [LARGE SCALE GENOMIC DNA]</scope>
    <source>
        <strain evidence="21 22">PLK6-54</strain>
    </source>
</reference>
<keyword evidence="7" id="KW-0653">Protein transport</keyword>
<keyword evidence="5" id="KW-1003">Cell membrane</keyword>
<keyword evidence="22" id="KW-1185">Reference proteome</keyword>
<evidence type="ECO:0000256" key="13">
    <source>
        <dbReference type="ARBA" id="ARBA00031538"/>
    </source>
</evidence>
<accession>A0ABS7Q7W5</accession>
<evidence type="ECO:0000259" key="20">
    <source>
        <dbReference type="Pfam" id="PF02096"/>
    </source>
</evidence>
<dbReference type="InterPro" id="IPR047196">
    <property type="entry name" value="YidC_ALB_C"/>
</dbReference>
<dbReference type="PANTHER" id="PTHR12428:SF65">
    <property type="entry name" value="CYTOCHROME C OXIDASE ASSEMBLY PROTEIN COX18, MITOCHONDRIAL"/>
    <property type="match status" value="1"/>
</dbReference>
<keyword evidence="8 18" id="KW-1133">Transmembrane helix</keyword>
<comment type="function">
    <text evidence="11">Required for the insertion and/or proper folding and/or complex formation of integral membrane proteins into the membrane. Involved in integration of membrane proteins that insert both dependently and independently of the Sec translocase complex, as well as at least some lipoproteins. Aids folding of multispanning membrane proteins.</text>
</comment>
<evidence type="ECO:0000256" key="14">
    <source>
        <dbReference type="ARBA" id="ARBA00033245"/>
    </source>
</evidence>
<keyword evidence="6 16" id="KW-0812">Transmembrane</keyword>
<evidence type="ECO:0000256" key="7">
    <source>
        <dbReference type="ARBA" id="ARBA00022927"/>
    </source>
</evidence>
<feature type="transmembrane region" description="Helical" evidence="18">
    <location>
        <begin position="181"/>
        <end position="199"/>
    </location>
</feature>
<evidence type="ECO:0000256" key="18">
    <source>
        <dbReference type="SAM" id="Phobius"/>
    </source>
</evidence>
<keyword evidence="9 18" id="KW-0472">Membrane</keyword>
<evidence type="ECO:0000313" key="22">
    <source>
        <dbReference type="Proteomes" id="UP000778578"/>
    </source>
</evidence>
<feature type="transmembrane region" description="Helical" evidence="18">
    <location>
        <begin position="49"/>
        <end position="75"/>
    </location>
</feature>
<evidence type="ECO:0000313" key="21">
    <source>
        <dbReference type="EMBL" id="MBY8879251.1"/>
    </source>
</evidence>
<dbReference type="Proteomes" id="UP000778578">
    <property type="component" value="Unassembled WGS sequence"/>
</dbReference>
<evidence type="ECO:0000256" key="1">
    <source>
        <dbReference type="ARBA" id="ARBA00004651"/>
    </source>
</evidence>
<evidence type="ECO:0000256" key="2">
    <source>
        <dbReference type="ARBA" id="ARBA00010527"/>
    </source>
</evidence>
<feature type="transmembrane region" description="Helical" evidence="18">
    <location>
        <begin position="126"/>
        <end position="146"/>
    </location>
</feature>
<evidence type="ECO:0000256" key="6">
    <source>
        <dbReference type="ARBA" id="ARBA00022692"/>
    </source>
</evidence>
<proteinExistence type="inferred from homology"/>
<feature type="region of interest" description="Disordered" evidence="17">
    <location>
        <begin position="285"/>
        <end position="305"/>
    </location>
</feature>
<evidence type="ECO:0000256" key="12">
    <source>
        <dbReference type="ARBA" id="ARBA00026028"/>
    </source>
</evidence>
<keyword evidence="4" id="KW-0813">Transport</keyword>
<comment type="caution">
    <text evidence="21">The sequence shown here is derived from an EMBL/GenBank/DDBJ whole genome shotgun (WGS) entry which is preliminary data.</text>
</comment>
<evidence type="ECO:0000256" key="10">
    <source>
        <dbReference type="ARBA" id="ARBA00023186"/>
    </source>
</evidence>
<dbReference type="PANTHER" id="PTHR12428">
    <property type="entry name" value="OXA1"/>
    <property type="match status" value="1"/>
</dbReference>
<protein>
    <recommendedName>
        <fullName evidence="3">Membrane protein insertase YidC</fullName>
    </recommendedName>
    <alternativeName>
        <fullName evidence="15">Foldase YidC</fullName>
    </alternativeName>
    <alternativeName>
        <fullName evidence="14">Membrane integrase YidC</fullName>
    </alternativeName>
    <alternativeName>
        <fullName evidence="13">Membrane protein YidC</fullName>
    </alternativeName>
</protein>
<evidence type="ECO:0000256" key="3">
    <source>
        <dbReference type="ARBA" id="ARBA00015325"/>
    </source>
</evidence>